<organism evidence="2 3">
    <name type="scientific">Streptomyces collinus</name>
    <dbReference type="NCBI Taxonomy" id="42684"/>
    <lineage>
        <taxon>Bacteria</taxon>
        <taxon>Bacillati</taxon>
        <taxon>Actinomycetota</taxon>
        <taxon>Actinomycetes</taxon>
        <taxon>Kitasatosporales</taxon>
        <taxon>Streptomycetaceae</taxon>
        <taxon>Streptomyces</taxon>
    </lineage>
</organism>
<comment type="caution">
    <text evidence="2">The sequence shown here is derived from an EMBL/GenBank/DDBJ whole genome shotgun (WGS) entry which is preliminary data.</text>
</comment>
<feature type="compositionally biased region" description="Low complexity" evidence="1">
    <location>
        <begin position="148"/>
        <end position="165"/>
    </location>
</feature>
<proteinExistence type="predicted"/>
<accession>A0AA89Q9I9</accession>
<feature type="compositionally biased region" description="Pro residues" evidence="1">
    <location>
        <begin position="138"/>
        <end position="147"/>
    </location>
</feature>
<gene>
    <name evidence="2" type="ORF">HNR72_007226</name>
</gene>
<protein>
    <submittedName>
        <fullName evidence="2">Uncharacterized protein</fullName>
    </submittedName>
</protein>
<dbReference type="EMBL" id="JACHLX010000001">
    <property type="protein sequence ID" value="MBB5816198.1"/>
    <property type="molecule type" value="Genomic_DNA"/>
</dbReference>
<dbReference type="Proteomes" id="UP000579531">
    <property type="component" value="Unassembled WGS sequence"/>
</dbReference>
<dbReference type="AlphaFoldDB" id="A0AA89Q9I9"/>
<sequence>MGCGGLCHGEVREPPTPSAVHLCGVTAAATVGPCEVVNGEKRFAGHGRGGRPGERLEVPVQVGLVGVAAVRCDFGRAFTRDQAVGGMVEADQLHGVWAAGRAATGTGATAAYGSIRPRQRVRRPGSGPGLRRSGAMPRPHPGPPAGPPHAGGRAARPSMRSAPAREISPSRSRIPDASRPHRSPSDTTAPSRPRWGRCRESRVRSRGTGVPARTRRSLPEPGPQGRIRARARRRCFPLLLSRATVEDGRARAELQEQCHSRVRDHPKGVQLTDTEPGHRQTGHPAGPLRACHVQTTAPCSNVCTLPCYESRPREHSSNPPTGGRRRQWAHDCF</sequence>
<feature type="region of interest" description="Disordered" evidence="1">
    <location>
        <begin position="109"/>
        <end position="228"/>
    </location>
</feature>
<feature type="region of interest" description="Disordered" evidence="1">
    <location>
        <begin position="262"/>
        <end position="284"/>
    </location>
</feature>
<evidence type="ECO:0000256" key="1">
    <source>
        <dbReference type="SAM" id="MobiDB-lite"/>
    </source>
</evidence>
<feature type="region of interest" description="Disordered" evidence="1">
    <location>
        <begin position="310"/>
        <end position="333"/>
    </location>
</feature>
<name>A0AA89Q9I9_STRCU</name>
<keyword evidence="3" id="KW-1185">Reference proteome</keyword>
<evidence type="ECO:0000313" key="2">
    <source>
        <dbReference type="EMBL" id="MBB5816198.1"/>
    </source>
</evidence>
<evidence type="ECO:0000313" key="3">
    <source>
        <dbReference type="Proteomes" id="UP000579531"/>
    </source>
</evidence>
<reference evidence="2 3" key="1">
    <citation type="submission" date="2020-08" db="EMBL/GenBank/DDBJ databases">
        <title>Sequencing the genomes of 1000 actinobacteria strains.</title>
        <authorList>
            <person name="Klenk H.-P."/>
        </authorList>
    </citation>
    <scope>NUCLEOTIDE SEQUENCE [LARGE SCALE GENOMIC DNA]</scope>
    <source>
        <strain evidence="2 3">DSM 40129</strain>
    </source>
</reference>